<evidence type="ECO:0000256" key="1">
    <source>
        <dbReference type="SAM" id="MobiDB-lite"/>
    </source>
</evidence>
<sequence length="173" mass="18992">MKKLLLVLLALPTLASAEFNAMAQKPNILELRKYMPVSGKMEMRFVHDSPRVVIKLAPGSKEVKELFDKVLESDLSRLNCDGDYFLTYDGFGTQYINIQSIKTCLDDEGSVVVHSVGIAQLNDKQIADSKRVIDENLKPVAITNPAVNNSTLPKPDTSKSGVFSPKLGKAVAK</sequence>
<organism evidence="3 4">
    <name type="scientific">Bacteriovorax antarcticus</name>
    <dbReference type="NCBI Taxonomy" id="3088717"/>
    <lineage>
        <taxon>Bacteria</taxon>
        <taxon>Pseudomonadati</taxon>
        <taxon>Bdellovibrionota</taxon>
        <taxon>Bacteriovoracia</taxon>
        <taxon>Bacteriovoracales</taxon>
        <taxon>Bacteriovoracaceae</taxon>
        <taxon>Bacteriovorax</taxon>
    </lineage>
</organism>
<keyword evidence="2" id="KW-0732">Signal</keyword>
<protein>
    <submittedName>
        <fullName evidence="3">Uncharacterized protein</fullName>
    </submittedName>
</protein>
<feature type="chain" id="PRO_5047337913" evidence="2">
    <location>
        <begin position="24"/>
        <end position="173"/>
    </location>
</feature>
<gene>
    <name evidence="3" type="ORF">SHI21_19340</name>
</gene>
<evidence type="ECO:0000256" key="2">
    <source>
        <dbReference type="SAM" id="SignalP"/>
    </source>
</evidence>
<keyword evidence="4" id="KW-1185">Reference proteome</keyword>
<evidence type="ECO:0000313" key="4">
    <source>
        <dbReference type="Proteomes" id="UP001302274"/>
    </source>
</evidence>
<dbReference type="Proteomes" id="UP001302274">
    <property type="component" value="Unassembled WGS sequence"/>
</dbReference>
<feature type="signal peptide" evidence="2">
    <location>
        <begin position="1"/>
        <end position="23"/>
    </location>
</feature>
<name>A0ABU5VZC0_9BACT</name>
<evidence type="ECO:0000313" key="3">
    <source>
        <dbReference type="EMBL" id="MEA9358399.1"/>
    </source>
</evidence>
<feature type="region of interest" description="Disordered" evidence="1">
    <location>
        <begin position="147"/>
        <end position="173"/>
    </location>
</feature>
<proteinExistence type="predicted"/>
<accession>A0ABU5VZC0</accession>
<comment type="caution">
    <text evidence="3">The sequence shown here is derived from an EMBL/GenBank/DDBJ whole genome shotgun (WGS) entry which is preliminary data.</text>
</comment>
<dbReference type="RefSeq" id="WP_323578786.1">
    <property type="nucleotide sequence ID" value="NZ_JAYGJQ010000003.1"/>
</dbReference>
<reference evidence="3 4" key="1">
    <citation type="submission" date="2023-11" db="EMBL/GenBank/DDBJ databases">
        <title>A Novel Polar Bacteriovorax (B. antarcticus) Isolated from the Biocrust in Antarctica.</title>
        <authorList>
            <person name="Mun W."/>
            <person name="Choi S.Y."/>
            <person name="Mitchell R.J."/>
        </authorList>
    </citation>
    <scope>NUCLEOTIDE SEQUENCE [LARGE SCALE GENOMIC DNA]</scope>
    <source>
        <strain evidence="3 4">PP10</strain>
    </source>
</reference>
<dbReference type="EMBL" id="JAYGJQ010000003">
    <property type="protein sequence ID" value="MEA9358399.1"/>
    <property type="molecule type" value="Genomic_DNA"/>
</dbReference>